<feature type="compositionally biased region" description="Polar residues" evidence="14">
    <location>
        <begin position="79"/>
        <end position="98"/>
    </location>
</feature>
<evidence type="ECO:0000256" key="3">
    <source>
        <dbReference type="ARBA" id="ARBA00022679"/>
    </source>
</evidence>
<dbReference type="InterPro" id="IPR047466">
    <property type="entry name" value="RING-HC_UHRF2"/>
</dbReference>
<protein>
    <recommendedName>
        <fullName evidence="13">E3 ubiquitin-protein ligase UHRF</fullName>
        <ecNumber evidence="13">2.3.2.27</ecNumber>
    </recommendedName>
    <alternativeName>
        <fullName evidence="13">RING-type E3 ubiquitin transferase UHRF</fullName>
    </alternativeName>
    <alternativeName>
        <fullName evidence="13">Ubiquitin-like PHD and RING finger domain-containing protein</fullName>
    </alternativeName>
    <alternativeName>
        <fullName evidence="13">Ubiquitin-like-containing PHD and RING finger domains protein</fullName>
    </alternativeName>
</protein>
<dbReference type="CDD" id="cd15617">
    <property type="entry name" value="PHD_UHRF2"/>
    <property type="match status" value="1"/>
</dbReference>
<gene>
    <name evidence="19" type="primary">Uhrf2</name>
</gene>
<reference evidence="19" key="3">
    <citation type="submission" date="2025-09" db="UniProtKB">
        <authorList>
            <consortium name="Ensembl"/>
        </authorList>
    </citation>
    <scope>IDENTIFICATION</scope>
    <source>
        <strain evidence="19">Brown Norway</strain>
    </source>
</reference>
<dbReference type="SUPFAM" id="SSF57903">
    <property type="entry name" value="FYVE/PHD zinc finger"/>
    <property type="match status" value="1"/>
</dbReference>
<dbReference type="EC" id="2.3.2.27" evidence="13"/>
<evidence type="ECO:0000313" key="19">
    <source>
        <dbReference type="Ensembl" id="ENSRNOP00000111981.1"/>
    </source>
</evidence>
<dbReference type="InterPro" id="IPR047467">
    <property type="entry name" value="PHD_UHRF2"/>
</dbReference>
<dbReference type="PANTHER" id="PTHR14140">
    <property type="entry name" value="E3 UBIQUITIN-PROTEIN LIGASE UHRF-RELATED"/>
    <property type="match status" value="1"/>
</dbReference>
<feature type="domain" description="YDG" evidence="18">
    <location>
        <begin position="450"/>
        <end position="614"/>
    </location>
</feature>
<dbReference type="Proteomes" id="UP000002494">
    <property type="component" value="Chromosome 1"/>
</dbReference>
<feature type="region of interest" description="Disordered" evidence="14">
    <location>
        <begin position="644"/>
        <end position="684"/>
    </location>
</feature>
<feature type="domain" description="PHD-type" evidence="15">
    <location>
        <begin position="341"/>
        <end position="397"/>
    </location>
</feature>
<keyword evidence="10" id="KW-0131">Cell cycle</keyword>
<dbReference type="InterPro" id="IPR015947">
    <property type="entry name" value="PUA-like_sf"/>
</dbReference>
<dbReference type="Pfam" id="PF00240">
    <property type="entry name" value="ubiquitin"/>
    <property type="match status" value="1"/>
</dbReference>
<comment type="subcellular location">
    <subcellularLocation>
        <location evidence="12 13">Nucleus</location>
    </subcellularLocation>
</comment>
<dbReference type="Gene3D" id="2.30.280.10">
    <property type="entry name" value="SRA-YDG"/>
    <property type="match status" value="1"/>
</dbReference>
<evidence type="ECO:0000256" key="10">
    <source>
        <dbReference type="ARBA" id="ARBA00023306"/>
    </source>
</evidence>
<dbReference type="SMART" id="SM00184">
    <property type="entry name" value="RING"/>
    <property type="match status" value="2"/>
</dbReference>
<dbReference type="InterPro" id="IPR001841">
    <property type="entry name" value="Znf_RING"/>
</dbReference>
<keyword evidence="6 13" id="KW-0833">Ubl conjugation pathway</keyword>
<organism evidence="19 20">
    <name type="scientific">Rattus norvegicus</name>
    <name type="common">Rat</name>
    <dbReference type="NCBI Taxonomy" id="10116"/>
    <lineage>
        <taxon>Eukaryota</taxon>
        <taxon>Metazoa</taxon>
        <taxon>Chordata</taxon>
        <taxon>Craniata</taxon>
        <taxon>Vertebrata</taxon>
        <taxon>Euteleostomi</taxon>
        <taxon>Mammalia</taxon>
        <taxon>Eutheria</taxon>
        <taxon>Euarchontoglires</taxon>
        <taxon>Glires</taxon>
        <taxon>Rodentia</taxon>
        <taxon>Myomorpha</taxon>
        <taxon>Muroidea</taxon>
        <taxon>Muridae</taxon>
        <taxon>Murinae</taxon>
        <taxon>Rattus</taxon>
    </lineage>
</organism>
<dbReference type="InterPro" id="IPR011011">
    <property type="entry name" value="Znf_FYVE_PHD"/>
</dbReference>
<dbReference type="InterPro" id="IPR047468">
    <property type="entry name" value="Ubl_UHRF2"/>
</dbReference>
<keyword evidence="4 13" id="KW-0479">Metal-binding</keyword>
<feature type="compositionally biased region" description="Polar residues" evidence="14">
    <location>
        <begin position="167"/>
        <end position="181"/>
    </location>
</feature>
<dbReference type="PROSITE" id="PS50053">
    <property type="entry name" value="UBIQUITIN_2"/>
    <property type="match status" value="1"/>
</dbReference>
<reference evidence="19" key="1">
    <citation type="submission" date="2024-01" db="EMBL/GenBank/DDBJ databases">
        <title>GRCr8: a new rat reference genome assembly contstructed from accurate long reads and long range scaffolding.</title>
        <authorList>
            <person name="Doris P.A."/>
            <person name="Kalbfleisch T."/>
            <person name="Li K."/>
            <person name="Howe K."/>
            <person name="Wood J."/>
        </authorList>
    </citation>
    <scope>NUCLEOTIDE SEQUENCE [LARGE SCALE GENOMIC DNA]</scope>
    <source>
        <strain evidence="19">Brown Norway</strain>
    </source>
</reference>
<evidence type="ECO:0000256" key="5">
    <source>
        <dbReference type="ARBA" id="ARBA00022771"/>
    </source>
</evidence>
<dbReference type="InterPro" id="IPR001965">
    <property type="entry name" value="Znf_PHD"/>
</dbReference>
<evidence type="ECO:0000256" key="11">
    <source>
        <dbReference type="PROSITE-ProRule" id="PRU00175"/>
    </source>
</evidence>
<dbReference type="GeneTree" id="ENSGT00390000008296"/>
<name>A0ABK0LZ93_RAT</name>
<feature type="domain" description="RING-type" evidence="17">
    <location>
        <begin position="735"/>
        <end position="774"/>
    </location>
</feature>
<dbReference type="InterPro" id="IPR000626">
    <property type="entry name" value="Ubiquitin-like_dom"/>
</dbReference>
<dbReference type="Pfam" id="PF12148">
    <property type="entry name" value="TTD"/>
    <property type="match status" value="1"/>
</dbReference>
<evidence type="ECO:0000256" key="6">
    <source>
        <dbReference type="ARBA" id="ARBA00022786"/>
    </source>
</evidence>
<dbReference type="InterPro" id="IPR013083">
    <property type="entry name" value="Znf_RING/FYVE/PHD"/>
</dbReference>
<keyword evidence="5 11" id="KW-0863">Zinc-finger</keyword>
<dbReference type="PROSITE" id="PS50016">
    <property type="entry name" value="ZF_PHD_2"/>
    <property type="match status" value="1"/>
</dbReference>
<feature type="compositionally biased region" description="Polar residues" evidence="14">
    <location>
        <begin position="106"/>
        <end position="115"/>
    </location>
</feature>
<comment type="catalytic activity">
    <reaction evidence="1 13">
        <text>S-ubiquitinyl-[E2 ubiquitin-conjugating enzyme]-L-cysteine + [acceptor protein]-L-lysine = [E2 ubiquitin-conjugating enzyme]-L-cysteine + N(6)-ubiquitinyl-[acceptor protein]-L-lysine.</text>
        <dbReference type="EC" id="2.3.2.27"/>
    </reaction>
</comment>
<keyword evidence="21" id="KW-1267">Proteomics identification</keyword>
<dbReference type="SUPFAM" id="SSF54236">
    <property type="entry name" value="Ubiquitin-like"/>
    <property type="match status" value="1"/>
</dbReference>
<dbReference type="Gene3D" id="2.30.30.140">
    <property type="match status" value="1"/>
</dbReference>
<evidence type="ECO:0000259" key="17">
    <source>
        <dbReference type="PROSITE" id="PS50089"/>
    </source>
</evidence>
<dbReference type="InterPro" id="IPR029071">
    <property type="entry name" value="Ubiquitin-like_domsf"/>
</dbReference>
<evidence type="ECO:0000259" key="16">
    <source>
        <dbReference type="PROSITE" id="PS50053"/>
    </source>
</evidence>
<reference evidence="19" key="2">
    <citation type="submission" date="2025-08" db="UniProtKB">
        <authorList>
            <consortium name="Ensembl"/>
        </authorList>
    </citation>
    <scope>IDENTIFICATION</scope>
    <source>
        <strain evidence="19">Brown Norway</strain>
    </source>
</reference>
<evidence type="ECO:0000256" key="9">
    <source>
        <dbReference type="ARBA" id="ARBA00023242"/>
    </source>
</evidence>
<dbReference type="PROSITE" id="PS00518">
    <property type="entry name" value="ZF_RING_1"/>
    <property type="match status" value="1"/>
</dbReference>
<dbReference type="InterPro" id="IPR017907">
    <property type="entry name" value="Znf_RING_CS"/>
</dbReference>
<keyword evidence="7 13" id="KW-0862">Zinc</keyword>
<keyword evidence="9 12" id="KW-0539">Nucleus</keyword>
<evidence type="ECO:0000256" key="13">
    <source>
        <dbReference type="RuleBase" id="RU369101"/>
    </source>
</evidence>
<evidence type="ECO:0000313" key="20">
    <source>
        <dbReference type="Proteomes" id="UP000002494"/>
    </source>
</evidence>
<evidence type="ECO:0000256" key="4">
    <source>
        <dbReference type="ARBA" id="ARBA00022723"/>
    </source>
</evidence>
<keyword evidence="20" id="KW-1185">Reference proteome</keyword>
<dbReference type="CDD" id="cd16770">
    <property type="entry name" value="RING-HC_UHRF2"/>
    <property type="match status" value="1"/>
</dbReference>
<feature type="compositionally biased region" description="Polar residues" evidence="14">
    <location>
        <begin position="189"/>
        <end position="200"/>
    </location>
</feature>
<dbReference type="SMART" id="SM00466">
    <property type="entry name" value="SRA"/>
    <property type="match status" value="1"/>
</dbReference>
<dbReference type="InterPro" id="IPR021991">
    <property type="entry name" value="TTD_dom"/>
</dbReference>
<feature type="region of interest" description="Disordered" evidence="14">
    <location>
        <begin position="79"/>
        <end position="115"/>
    </location>
</feature>
<dbReference type="PROSITE" id="PS51015">
    <property type="entry name" value="YDG"/>
    <property type="match status" value="1"/>
</dbReference>
<dbReference type="PANTHER" id="PTHR14140:SF3">
    <property type="entry name" value="E3 UBIQUITIN-PROTEIN LIGASE UHRF2"/>
    <property type="match status" value="1"/>
</dbReference>
<dbReference type="SUPFAM" id="SSF88697">
    <property type="entry name" value="PUA domain-like"/>
    <property type="match status" value="1"/>
</dbReference>
<evidence type="ECO:0000256" key="1">
    <source>
        <dbReference type="ARBA" id="ARBA00000900"/>
    </source>
</evidence>
<proteinExistence type="evidence at protein level"/>
<dbReference type="InterPro" id="IPR003105">
    <property type="entry name" value="SRA_YDG"/>
</dbReference>
<dbReference type="Ensembl" id="ENSRNOT00000167654.1">
    <property type="protein sequence ID" value="ENSRNOP00000111981.1"/>
    <property type="gene ID" value="ENSRNOG00000011308.8"/>
</dbReference>
<dbReference type="Pfam" id="PF00628">
    <property type="entry name" value="PHD"/>
    <property type="match status" value="1"/>
</dbReference>
<evidence type="ECO:0000259" key="18">
    <source>
        <dbReference type="PROSITE" id="PS51015"/>
    </source>
</evidence>
<comment type="pathway">
    <text evidence="2 13">Protein modification; protein ubiquitination.</text>
</comment>
<dbReference type="Gene3D" id="3.30.40.10">
    <property type="entry name" value="Zinc/RING finger domain, C3HC4 (zinc finger)"/>
    <property type="match status" value="1"/>
</dbReference>
<dbReference type="InterPro" id="IPR045134">
    <property type="entry name" value="UHRF1/2-like"/>
</dbReference>
<dbReference type="SMART" id="SM00213">
    <property type="entry name" value="UBQ"/>
    <property type="match status" value="1"/>
</dbReference>
<dbReference type="RGD" id="1309990">
    <property type="gene designation" value="Uhrf2"/>
</dbReference>
<evidence type="ECO:0000256" key="2">
    <source>
        <dbReference type="ARBA" id="ARBA00004906"/>
    </source>
</evidence>
<evidence type="ECO:0000256" key="7">
    <source>
        <dbReference type="ARBA" id="ARBA00022833"/>
    </source>
</evidence>
<dbReference type="PROSITE" id="PS50089">
    <property type="entry name" value="ZF_RING_2"/>
    <property type="match status" value="1"/>
</dbReference>
<evidence type="ECO:0000259" key="15">
    <source>
        <dbReference type="PROSITE" id="PS50016"/>
    </source>
</evidence>
<dbReference type="CDD" id="cd17123">
    <property type="entry name" value="Ubl_UHRF2"/>
    <property type="match status" value="1"/>
</dbReference>
<feature type="region of interest" description="Disordered" evidence="14">
    <location>
        <begin position="154"/>
        <end position="200"/>
    </location>
</feature>
<dbReference type="SUPFAM" id="SSF57850">
    <property type="entry name" value="RING/U-box"/>
    <property type="match status" value="1"/>
</dbReference>
<feature type="domain" description="Ubiquitin-like" evidence="16">
    <location>
        <begin position="1"/>
        <end position="78"/>
    </location>
</feature>
<evidence type="ECO:0007829" key="21">
    <source>
        <dbReference type="PeptideAtlas" id="A0ABK0LZ93"/>
    </source>
</evidence>
<accession>A0ABK0LZ93</accession>
<evidence type="ECO:0000256" key="14">
    <source>
        <dbReference type="SAM" id="MobiDB-lite"/>
    </source>
</evidence>
<evidence type="ECO:0000256" key="8">
    <source>
        <dbReference type="ARBA" id="ARBA00023125"/>
    </source>
</evidence>
<feature type="compositionally biased region" description="Basic and acidic residues" evidence="14">
    <location>
        <begin position="659"/>
        <end position="669"/>
    </location>
</feature>
<comment type="function">
    <text evidence="13">Multi domain E3 ubiquitin ligase that also plays a role in DNA methylation and histone modifications.</text>
</comment>
<dbReference type="Gene3D" id="3.10.20.90">
    <property type="entry name" value="Phosphatidylinositol 3-kinase Catalytic Subunit, Chain A, domain 1"/>
    <property type="match status" value="1"/>
</dbReference>
<evidence type="ECO:0000256" key="12">
    <source>
        <dbReference type="PROSITE-ProRule" id="PRU00358"/>
    </source>
</evidence>
<dbReference type="Gene3D" id="2.30.30.1150">
    <property type="match status" value="1"/>
</dbReference>
<dbReference type="InterPro" id="IPR019787">
    <property type="entry name" value="Znf_PHD-finger"/>
</dbReference>
<comment type="domain">
    <text evidence="13">The YDG domain mediates the interaction with histone H3.</text>
</comment>
<sequence>MWIQVRTIDGSQTRTIEDVSRKATIEELRERVWALFDVRPECQRLFYRGKQLENGYTLFDYDVGLNDIIQLLVRPDSSLPSTSKQNDVQVKPSSNNTPKVKKTARGGSSSQPSTSARTCLIDPGFGLYKVNELVDARDAGLGAWFEAHIHSVTRASDGHSRGKTPLKNGNSYKRTNGNVNHNSKENTNKLDNVPSTSNSDSVAADEDVIYHIEYDEYPESGTLEMNAKELRPRARTILKWNELNVGDVVMVNYNVENPGKRGFWYDAEITTLKTISRTKKEVRVKVFLGRGSEGTLNDCRVMFVDEIFKIEKPGAHPLSFADGKFLRKNDPECDLCGGDPDKTCHMCSCHKCGEKRDPNMQLLCDECNMAYHIYCLSPPLDKVPEEEYWYCPSCKTDSSEVVKAGEKLKLSKKKAKMPSASTESRRDWGRGMACVGRTKECTIVPSNHYGPIPGIPVGSTWRFRVQVSEAGVHRPHVGGIHGRSNDGAYSLVLAGGFEDEVDRGDEFTYTGSGGKNLAGNKRIGAPSADQTLTNMNRALALNCDAPLDDKIGAESRNWRAGKPVRVIRSFKGRKISKYAPEEGNRYDGIYKVVKYWPEISSSHGFLVWRYLLRRDDVEPAPWTSEGIERSRRLCLRLQYPAGYPSDKEGKKTKGQSKKQTSEGTKRPASDDECPSDSKVQKTSDSTEAVEAFQLTPQQQRLIKEDCQNQKLWDEVLASLVEGPNFLKKLEQSFMCVCCQELVYQPVTTECFHNVCKDCLQRSFKAQVFSCPACRHDLGQNYIMTLNETLQTVLDLFFPGYSKGR</sequence>
<comment type="domain">
    <text evidence="13">The tudor-like regions specifically recognize and bind histone H3 unmethylated at 'Arg-2' (H3R2me0), while the PHD-type zinc finger specifically recognizes and binds histone H3 trimethylated at 'Lys-9' (H3K9me3).</text>
</comment>
<keyword evidence="3 13" id="KW-0808">Transferase</keyword>
<dbReference type="InterPro" id="IPR036987">
    <property type="entry name" value="SRA-YDG_sf"/>
</dbReference>
<dbReference type="SMART" id="SM00249">
    <property type="entry name" value="PHD"/>
    <property type="match status" value="1"/>
</dbReference>
<dbReference type="Pfam" id="PF02182">
    <property type="entry name" value="SAD_SRA"/>
    <property type="match status" value="1"/>
</dbReference>
<keyword evidence="8 13" id="KW-0238">DNA-binding</keyword>